<comment type="similarity">
    <text evidence="2 6">Belongs to the peroxisomal membrane protein PXMP2/4 family.</text>
</comment>
<reference evidence="7 8" key="1">
    <citation type="journal article" date="2023" name="Insect Mol. Biol.">
        <title>Genome sequencing provides insights into the evolution of gene families encoding plant cell wall-degrading enzymes in longhorned beetles.</title>
        <authorList>
            <person name="Shin N.R."/>
            <person name="Okamura Y."/>
            <person name="Kirsch R."/>
            <person name="Pauchet Y."/>
        </authorList>
    </citation>
    <scope>NUCLEOTIDE SEQUENCE [LARGE SCALE GENOMIC DNA]</scope>
    <source>
        <strain evidence="7">EAD_L_NR</strain>
    </source>
</reference>
<keyword evidence="4 6" id="KW-1133">Transmembrane helix</keyword>
<evidence type="ECO:0000256" key="4">
    <source>
        <dbReference type="ARBA" id="ARBA00022989"/>
    </source>
</evidence>
<evidence type="ECO:0008006" key="9">
    <source>
        <dbReference type="Google" id="ProtNLM"/>
    </source>
</evidence>
<feature type="transmembrane region" description="Helical" evidence="6">
    <location>
        <begin position="141"/>
        <end position="159"/>
    </location>
</feature>
<proteinExistence type="inferred from homology"/>
<keyword evidence="5 6" id="KW-0472">Membrane</keyword>
<keyword evidence="8" id="KW-1185">Reference proteome</keyword>
<dbReference type="EMBL" id="JANEYG010000049">
    <property type="protein sequence ID" value="KAJ8915827.1"/>
    <property type="molecule type" value="Genomic_DNA"/>
</dbReference>
<evidence type="ECO:0000256" key="2">
    <source>
        <dbReference type="ARBA" id="ARBA00006824"/>
    </source>
</evidence>
<evidence type="ECO:0000256" key="1">
    <source>
        <dbReference type="ARBA" id="ARBA00004141"/>
    </source>
</evidence>
<dbReference type="PANTHER" id="PTHR11266">
    <property type="entry name" value="PEROXISOMAL MEMBRANE PROTEIN 2, PXMP2 MPV17"/>
    <property type="match status" value="1"/>
</dbReference>
<name>A0AAV8VN70_9CUCU</name>
<evidence type="ECO:0000313" key="7">
    <source>
        <dbReference type="EMBL" id="KAJ8915827.1"/>
    </source>
</evidence>
<dbReference type="GO" id="GO:0005739">
    <property type="term" value="C:mitochondrion"/>
    <property type="evidence" value="ECO:0007669"/>
    <property type="project" value="TreeGrafter"/>
</dbReference>
<dbReference type="PANTHER" id="PTHR11266:SF8">
    <property type="entry name" value="MPV17-LIKE PROTEIN 2"/>
    <property type="match status" value="1"/>
</dbReference>
<accession>A0AAV8VN70</accession>
<feature type="transmembrane region" description="Helical" evidence="6">
    <location>
        <begin position="102"/>
        <end position="121"/>
    </location>
</feature>
<dbReference type="GO" id="GO:0016020">
    <property type="term" value="C:membrane"/>
    <property type="evidence" value="ECO:0007669"/>
    <property type="project" value="UniProtKB-SubCell"/>
</dbReference>
<dbReference type="Proteomes" id="UP001159042">
    <property type="component" value="Unassembled WGS sequence"/>
</dbReference>
<keyword evidence="3 6" id="KW-0812">Transmembrane</keyword>
<evidence type="ECO:0000313" key="8">
    <source>
        <dbReference type="Proteomes" id="UP001159042"/>
    </source>
</evidence>
<dbReference type="AlphaFoldDB" id="A0AAV8VN70"/>
<gene>
    <name evidence="7" type="ORF">NQ315_004640</name>
</gene>
<organism evidence="7 8">
    <name type="scientific">Exocentrus adspersus</name>
    <dbReference type="NCBI Taxonomy" id="1586481"/>
    <lineage>
        <taxon>Eukaryota</taxon>
        <taxon>Metazoa</taxon>
        <taxon>Ecdysozoa</taxon>
        <taxon>Arthropoda</taxon>
        <taxon>Hexapoda</taxon>
        <taxon>Insecta</taxon>
        <taxon>Pterygota</taxon>
        <taxon>Neoptera</taxon>
        <taxon>Endopterygota</taxon>
        <taxon>Coleoptera</taxon>
        <taxon>Polyphaga</taxon>
        <taxon>Cucujiformia</taxon>
        <taxon>Chrysomeloidea</taxon>
        <taxon>Cerambycidae</taxon>
        <taxon>Lamiinae</taxon>
        <taxon>Acanthocinini</taxon>
        <taxon>Exocentrus</taxon>
    </lineage>
</organism>
<evidence type="ECO:0000256" key="5">
    <source>
        <dbReference type="ARBA" id="ARBA00023136"/>
    </source>
</evidence>
<comment type="subcellular location">
    <subcellularLocation>
        <location evidence="1">Membrane</location>
        <topology evidence="1">Multi-pass membrane protein</topology>
    </subcellularLocation>
</comment>
<dbReference type="GO" id="GO:0061668">
    <property type="term" value="P:mitochondrial ribosome assembly"/>
    <property type="evidence" value="ECO:0007669"/>
    <property type="project" value="TreeGrafter"/>
</dbReference>
<evidence type="ECO:0000256" key="6">
    <source>
        <dbReference type="RuleBase" id="RU363053"/>
    </source>
</evidence>
<sequence length="208" mass="24111">MHTNEWYLQNLGFLTNKFENFMGNMRDMSTLLSFKLCIKRLVKVSVVPNCVTFVHKAFSDKYLIFTNVGLSVLLSGVGDFIEQNFEIMTNRHEKWDARRIRNMSLTGASVGIVSHYWYYYLDKFLPGCALNIIFKKILIDQLIGSPLCISTFFVTINILDKSTKEKFIEDVKTKAWKLVLFDNSVSLGYDVYTSYVQYNPGDEKTKRS</sequence>
<evidence type="ECO:0000256" key="3">
    <source>
        <dbReference type="ARBA" id="ARBA00022692"/>
    </source>
</evidence>
<comment type="caution">
    <text evidence="7">The sequence shown here is derived from an EMBL/GenBank/DDBJ whole genome shotgun (WGS) entry which is preliminary data.</text>
</comment>
<dbReference type="InterPro" id="IPR007248">
    <property type="entry name" value="Mpv17_PMP22"/>
</dbReference>
<protein>
    <recommendedName>
        <fullName evidence="9">Mpv17-like protein 2</fullName>
    </recommendedName>
</protein>